<reference evidence="1" key="1">
    <citation type="submission" date="2025-08" db="UniProtKB">
        <authorList>
            <consortium name="Ensembl"/>
        </authorList>
    </citation>
    <scope>IDENTIFICATION</scope>
</reference>
<accession>A0A8C0EJZ4</accession>
<sequence length="84" mass="9469">MELKIGKVPFAMYFCVLYTKLVRNHNFELQSLNVIFSAAESGIIKVKTIAARNTDILAGNYLQCNGKNKLGLQIKMLKRCLGYV</sequence>
<keyword evidence="2" id="KW-1185">Reference proteome</keyword>
<evidence type="ECO:0000313" key="2">
    <source>
        <dbReference type="Proteomes" id="UP000694567"/>
    </source>
</evidence>
<dbReference type="AlphaFoldDB" id="A0A8C0EJZ4"/>
<reference evidence="1" key="2">
    <citation type="submission" date="2025-09" db="UniProtKB">
        <authorList>
            <consortium name="Ensembl"/>
        </authorList>
    </citation>
    <scope>IDENTIFICATION</scope>
</reference>
<dbReference type="Proteomes" id="UP000694567">
    <property type="component" value="Unplaced"/>
</dbReference>
<organism evidence="1 2">
    <name type="scientific">Bubo bubo</name>
    <name type="common">Eurasian eagle-owl</name>
    <name type="synonym">Strix bubo</name>
    <dbReference type="NCBI Taxonomy" id="30461"/>
    <lineage>
        <taxon>Eukaryota</taxon>
        <taxon>Metazoa</taxon>
        <taxon>Chordata</taxon>
        <taxon>Craniata</taxon>
        <taxon>Vertebrata</taxon>
        <taxon>Euteleostomi</taxon>
        <taxon>Archelosauria</taxon>
        <taxon>Archosauria</taxon>
        <taxon>Dinosauria</taxon>
        <taxon>Saurischia</taxon>
        <taxon>Theropoda</taxon>
        <taxon>Coelurosauria</taxon>
        <taxon>Aves</taxon>
        <taxon>Neognathae</taxon>
        <taxon>Neoaves</taxon>
        <taxon>Telluraves</taxon>
        <taxon>Strigiformes</taxon>
        <taxon>Strigidae</taxon>
        <taxon>Bubo</taxon>
    </lineage>
</organism>
<proteinExistence type="predicted"/>
<name>A0A8C0EJZ4_BUBBB</name>
<protein>
    <submittedName>
        <fullName evidence="1">Uncharacterized protein</fullName>
    </submittedName>
</protein>
<evidence type="ECO:0000313" key="1">
    <source>
        <dbReference type="Ensembl" id="ENSBOBP00000005049.1"/>
    </source>
</evidence>
<dbReference type="Ensembl" id="ENSBOBT00000005190.1">
    <property type="protein sequence ID" value="ENSBOBP00000005049.1"/>
    <property type="gene ID" value="ENSBOBG00000003430.1"/>
</dbReference>